<keyword evidence="3 7" id="KW-0812">Transmembrane</keyword>
<evidence type="ECO:0000256" key="6">
    <source>
        <dbReference type="SAM" id="MobiDB-lite"/>
    </source>
</evidence>
<accession>F4CZV1</accession>
<dbReference type="EMBL" id="CP002593">
    <property type="protein sequence ID" value="AEA27777.1"/>
    <property type="molecule type" value="Genomic_DNA"/>
</dbReference>
<evidence type="ECO:0000256" key="1">
    <source>
        <dbReference type="ARBA" id="ARBA00004651"/>
    </source>
</evidence>
<feature type="transmembrane region" description="Helical" evidence="7">
    <location>
        <begin position="459"/>
        <end position="485"/>
    </location>
</feature>
<keyword evidence="2" id="KW-1003">Cell membrane</keyword>
<name>F4CZV1_PSEUX</name>
<dbReference type="InterPro" id="IPR011701">
    <property type="entry name" value="MFS"/>
</dbReference>
<evidence type="ECO:0000256" key="2">
    <source>
        <dbReference type="ARBA" id="ARBA00022475"/>
    </source>
</evidence>
<dbReference type="SUPFAM" id="SSF103473">
    <property type="entry name" value="MFS general substrate transporter"/>
    <property type="match status" value="1"/>
</dbReference>
<protein>
    <submittedName>
        <fullName evidence="8">Major facilitator superfamily MFS_1</fullName>
    </submittedName>
</protein>
<sequence length="662" mass="69341">MGHNGCVARSGSPHAREPRRGKRRSWASPDGGSQDGTGSQGGTGSQDGAGSQGGTGSLGGTGSQGNTGSQGGATAPQPPGWGERRPDARPVPPPYQPTVRRRYPWHDDPDYDPAEYHRDPTPPQSWRPTGPASGAAPGGHPAGDPRPEIDWASETVREQPRRPAPPQPRETQARETQARETQARDTQTRDTPPETPAEDDGPTEPRRPAGPRTPRKLTVTRVAAMRSRQFAERGVRTFHRAATADGADRSGLTALTYATMMTYAVDAAVTVALANTLFFAAASAESKSNVALYLAITVAPFAVVAPVIGPLLDRLQRGRRAALAVSFAGRAVLAVVMALNYENWLLYPAALGTMVLSKSYMVLKAAVTPRVLPETITLTTTNSRLTTFGLVAGGVFGGVAGGVAWMFGSSGALYYTAALAVVGVWLCVRIPRWVEVTAGEVPAALRTTRRGKRRPMGRGVVTALWGNASIRILTGFLALFVAFVVKEQTEHDPSRQLFLIGIVGAAAGIGGFVGNAAGARSAFGHADTVVVSCIAGVVCSTVVAAIIPGIMTAAIVGLVGSTASALSKVCLDAVVQRDLPEESRASAFGRSETVLQLAWVFGGALGVLLPHSTFWIGFVVISVVVALAGIQTTMVSRGRTLVPGLGARDPRVDSRPMAPTPR</sequence>
<feature type="transmembrane region" description="Helical" evidence="7">
    <location>
        <begin position="497"/>
        <end position="517"/>
    </location>
</feature>
<dbReference type="eggNOG" id="COG2814">
    <property type="taxonomic scope" value="Bacteria"/>
</dbReference>
<feature type="transmembrane region" description="Helical" evidence="7">
    <location>
        <begin position="384"/>
        <end position="406"/>
    </location>
</feature>
<feature type="compositionally biased region" description="Gly residues" evidence="6">
    <location>
        <begin position="33"/>
        <end position="71"/>
    </location>
</feature>
<evidence type="ECO:0000313" key="8">
    <source>
        <dbReference type="EMBL" id="AEA27777.1"/>
    </source>
</evidence>
<dbReference type="STRING" id="675635.Psed_5649"/>
<feature type="compositionally biased region" description="Basic and acidic residues" evidence="6">
    <location>
        <begin position="104"/>
        <end position="120"/>
    </location>
</feature>
<keyword evidence="4 7" id="KW-1133">Transmembrane helix</keyword>
<dbReference type="AlphaFoldDB" id="F4CZV1"/>
<dbReference type="Gene3D" id="1.20.1250.20">
    <property type="entry name" value="MFS general substrate transporter like domains"/>
    <property type="match status" value="1"/>
</dbReference>
<gene>
    <name evidence="8" type="ordered locus">Psed_5649</name>
</gene>
<feature type="transmembrane region" description="Helical" evidence="7">
    <location>
        <begin position="321"/>
        <end position="339"/>
    </location>
</feature>
<dbReference type="HOGENOM" id="CLU_025436_0_0_11"/>
<feature type="transmembrane region" description="Helical" evidence="7">
    <location>
        <begin position="412"/>
        <end position="428"/>
    </location>
</feature>
<evidence type="ECO:0000313" key="9">
    <source>
        <dbReference type="Proteomes" id="UP000007809"/>
    </source>
</evidence>
<dbReference type="PANTHER" id="PTHR23513:SF18">
    <property type="entry name" value="INTEGRAL MEMBRANE PROTEIN"/>
    <property type="match status" value="1"/>
</dbReference>
<feature type="region of interest" description="Disordered" evidence="6">
    <location>
        <begin position="1"/>
        <end position="218"/>
    </location>
</feature>
<feature type="compositionally biased region" description="Basic and acidic residues" evidence="6">
    <location>
        <begin position="143"/>
        <end position="161"/>
    </location>
</feature>
<organism evidence="8 9">
    <name type="scientific">Pseudonocardia dioxanivorans (strain ATCC 55486 / DSM 44775 / JCM 13855 / CB1190)</name>
    <dbReference type="NCBI Taxonomy" id="675635"/>
    <lineage>
        <taxon>Bacteria</taxon>
        <taxon>Bacillati</taxon>
        <taxon>Actinomycetota</taxon>
        <taxon>Actinomycetes</taxon>
        <taxon>Pseudonocardiales</taxon>
        <taxon>Pseudonocardiaceae</taxon>
        <taxon>Pseudonocardia</taxon>
    </lineage>
</organism>
<dbReference type="InterPro" id="IPR036259">
    <property type="entry name" value="MFS_trans_sf"/>
</dbReference>
<keyword evidence="5 7" id="KW-0472">Membrane</keyword>
<dbReference type="GO" id="GO:0005886">
    <property type="term" value="C:plasma membrane"/>
    <property type="evidence" value="ECO:0007669"/>
    <property type="project" value="UniProtKB-SubCell"/>
</dbReference>
<dbReference type="PANTHER" id="PTHR23513">
    <property type="entry name" value="INTEGRAL MEMBRANE EFFLUX PROTEIN-RELATED"/>
    <property type="match status" value="1"/>
</dbReference>
<dbReference type="Pfam" id="PF07690">
    <property type="entry name" value="MFS_1"/>
    <property type="match status" value="1"/>
</dbReference>
<dbReference type="CDD" id="cd06173">
    <property type="entry name" value="MFS_MefA_like"/>
    <property type="match status" value="1"/>
</dbReference>
<evidence type="ECO:0000256" key="4">
    <source>
        <dbReference type="ARBA" id="ARBA00022989"/>
    </source>
</evidence>
<feature type="transmembrane region" description="Helical" evidence="7">
    <location>
        <begin position="529"/>
        <end position="547"/>
    </location>
</feature>
<keyword evidence="9" id="KW-1185">Reference proteome</keyword>
<dbReference type="RefSeq" id="WP_013677676.1">
    <property type="nucleotide sequence ID" value="NC_015312.1"/>
</dbReference>
<feature type="transmembrane region" description="Helical" evidence="7">
    <location>
        <begin position="614"/>
        <end position="630"/>
    </location>
</feature>
<feature type="transmembrane region" description="Helical" evidence="7">
    <location>
        <begin position="290"/>
        <end position="309"/>
    </location>
</feature>
<dbReference type="GO" id="GO:0022857">
    <property type="term" value="F:transmembrane transporter activity"/>
    <property type="evidence" value="ECO:0007669"/>
    <property type="project" value="InterPro"/>
</dbReference>
<proteinExistence type="predicted"/>
<comment type="subcellular location">
    <subcellularLocation>
        <location evidence="1">Cell membrane</location>
        <topology evidence="1">Multi-pass membrane protein</topology>
    </subcellularLocation>
</comment>
<evidence type="ECO:0000256" key="5">
    <source>
        <dbReference type="ARBA" id="ARBA00023136"/>
    </source>
</evidence>
<evidence type="ECO:0000256" key="3">
    <source>
        <dbReference type="ARBA" id="ARBA00022692"/>
    </source>
</evidence>
<feature type="compositionally biased region" description="Basic and acidic residues" evidence="6">
    <location>
        <begin position="171"/>
        <end position="192"/>
    </location>
</feature>
<evidence type="ECO:0000256" key="7">
    <source>
        <dbReference type="SAM" id="Phobius"/>
    </source>
</evidence>
<reference evidence="8 9" key="1">
    <citation type="journal article" date="2011" name="J. Bacteriol.">
        <title>Genome sequence of the 1,4-dioxane-degrading Pseudonocardia dioxanivorans strain CB1190.</title>
        <authorList>
            <person name="Sales C.M."/>
            <person name="Mahendra S."/>
            <person name="Grostern A."/>
            <person name="Parales R.E."/>
            <person name="Goodwin L.A."/>
            <person name="Woyke T."/>
            <person name="Nolan M."/>
            <person name="Lapidus A."/>
            <person name="Chertkov O."/>
            <person name="Ovchinnikova G."/>
            <person name="Sczyrba A."/>
            <person name="Alvarez-Cohen L."/>
        </authorList>
    </citation>
    <scope>NUCLEOTIDE SEQUENCE [LARGE SCALE GENOMIC DNA]</scope>
    <source>
        <strain evidence="9">ATCC 55486 / DSM 44775 / JCM 13855 / CB1190</strain>
    </source>
</reference>
<feature type="transmembrane region" description="Helical" evidence="7">
    <location>
        <begin position="263"/>
        <end position="284"/>
    </location>
</feature>
<dbReference type="KEGG" id="pdx:Psed_5649"/>
<dbReference type="Proteomes" id="UP000007809">
    <property type="component" value="Chromosome"/>
</dbReference>